<dbReference type="Pfam" id="PF09957">
    <property type="entry name" value="VapB_antitoxin"/>
    <property type="match status" value="1"/>
</dbReference>
<keyword evidence="2" id="KW-1185">Reference proteome</keyword>
<dbReference type="Proteomes" id="UP000220768">
    <property type="component" value="Unassembled WGS sequence"/>
</dbReference>
<dbReference type="EMBL" id="NWSV01000003">
    <property type="protein sequence ID" value="PDT05412.1"/>
    <property type="molecule type" value="Genomic_DNA"/>
</dbReference>
<dbReference type="RefSeq" id="WP_097611395.1">
    <property type="nucleotide sequence ID" value="NZ_NWSV01000003.1"/>
</dbReference>
<accession>A0A2A6JHJ3</accession>
<organism evidence="1 2">
    <name type="scientific">Rhizobium chutanense</name>
    <dbReference type="NCBI Taxonomy" id="2035448"/>
    <lineage>
        <taxon>Bacteria</taxon>
        <taxon>Pseudomonadati</taxon>
        <taxon>Pseudomonadota</taxon>
        <taxon>Alphaproteobacteria</taxon>
        <taxon>Hyphomicrobiales</taxon>
        <taxon>Rhizobiaceae</taxon>
        <taxon>Rhizobium/Agrobacterium group</taxon>
        <taxon>Rhizobium</taxon>
    </lineage>
</organism>
<sequence length="65" mass="7289">MRTNIYIDDALLDAAMNAAGLATKEATVELALRNLVERHRRKNAITDLAGIGWEGDLDKIRRDRP</sequence>
<comment type="caution">
    <text evidence="1">The sequence shown here is derived from an EMBL/GenBank/DDBJ whole genome shotgun (WGS) entry which is preliminary data.</text>
</comment>
<evidence type="ECO:0000313" key="2">
    <source>
        <dbReference type="Proteomes" id="UP000220768"/>
    </source>
</evidence>
<dbReference type="AlphaFoldDB" id="A0A2A6JHJ3"/>
<reference evidence="1 2" key="1">
    <citation type="submission" date="2017-09" db="EMBL/GenBank/DDBJ databases">
        <title>Comparative genomics of rhizobia isolated from Phaseolus vulgaris in China.</title>
        <authorList>
            <person name="Tong W."/>
        </authorList>
    </citation>
    <scope>NUCLEOTIDE SEQUENCE [LARGE SCALE GENOMIC DNA]</scope>
    <source>
        <strain evidence="1 2">C5</strain>
    </source>
</reference>
<name>A0A2A6JHJ3_9HYPH</name>
<dbReference type="InterPro" id="IPR019239">
    <property type="entry name" value="VapB_antitoxin"/>
</dbReference>
<proteinExistence type="predicted"/>
<gene>
    <name evidence="1" type="ORF">CO666_05115</name>
</gene>
<protein>
    <submittedName>
        <fullName evidence="1">DUF2191 domain-containing protein</fullName>
    </submittedName>
</protein>
<evidence type="ECO:0000313" key="1">
    <source>
        <dbReference type="EMBL" id="PDT05412.1"/>
    </source>
</evidence>